<dbReference type="AlphaFoldDB" id="A0A1I7F1N2"/>
<dbReference type="HAMAP" id="MF_01471">
    <property type="entry name" value="Cas2"/>
    <property type="match status" value="1"/>
</dbReference>
<dbReference type="EMBL" id="FPBV01000001">
    <property type="protein sequence ID" value="SFU30143.1"/>
    <property type="molecule type" value="Genomic_DNA"/>
</dbReference>
<dbReference type="CDD" id="cd09725">
    <property type="entry name" value="Cas2_I_II_III"/>
    <property type="match status" value="1"/>
</dbReference>
<dbReference type="GO" id="GO:0046872">
    <property type="term" value="F:metal ion binding"/>
    <property type="evidence" value="ECO:0007669"/>
    <property type="project" value="UniProtKB-UniRule"/>
</dbReference>
<comment type="cofactor">
    <cofactor evidence="1 9">
        <name>Mg(2+)</name>
        <dbReference type="ChEBI" id="CHEBI:18420"/>
    </cofactor>
</comment>
<reference evidence="11" key="1">
    <citation type="submission" date="2016-10" db="EMBL/GenBank/DDBJ databases">
        <authorList>
            <person name="Varghese N."/>
        </authorList>
    </citation>
    <scope>NUCLEOTIDE SEQUENCE [LARGE SCALE GENOMIC DNA]</scope>
    <source>
        <strain evidence="11">DSM 17980</strain>
    </source>
</reference>
<dbReference type="STRING" id="392015.SAMN05421543_10117"/>
<dbReference type="Proteomes" id="UP000183508">
    <property type="component" value="Unassembled WGS sequence"/>
</dbReference>
<evidence type="ECO:0000256" key="2">
    <source>
        <dbReference type="ARBA" id="ARBA00009959"/>
    </source>
</evidence>
<evidence type="ECO:0000256" key="6">
    <source>
        <dbReference type="ARBA" id="ARBA00022801"/>
    </source>
</evidence>
<dbReference type="Gene3D" id="3.30.70.240">
    <property type="match status" value="1"/>
</dbReference>
<dbReference type="EC" id="3.1.-.-" evidence="9"/>
<keyword evidence="7 9" id="KW-0460">Magnesium</keyword>
<gene>
    <name evidence="9" type="primary">cas2</name>
    <name evidence="10" type="ORF">SAMN05421543_10117</name>
</gene>
<evidence type="ECO:0000256" key="8">
    <source>
        <dbReference type="ARBA" id="ARBA00023118"/>
    </source>
</evidence>
<evidence type="ECO:0000313" key="11">
    <source>
        <dbReference type="Proteomes" id="UP000183508"/>
    </source>
</evidence>
<evidence type="ECO:0000313" key="10">
    <source>
        <dbReference type="EMBL" id="SFU30143.1"/>
    </source>
</evidence>
<keyword evidence="8 9" id="KW-0051">Antiviral defense</keyword>
<evidence type="ECO:0000256" key="4">
    <source>
        <dbReference type="ARBA" id="ARBA00022723"/>
    </source>
</evidence>
<dbReference type="GO" id="GO:0004521">
    <property type="term" value="F:RNA endonuclease activity"/>
    <property type="evidence" value="ECO:0007669"/>
    <property type="project" value="InterPro"/>
</dbReference>
<dbReference type="GO" id="GO:0016787">
    <property type="term" value="F:hydrolase activity"/>
    <property type="evidence" value="ECO:0007669"/>
    <property type="project" value="UniProtKB-KW"/>
</dbReference>
<comment type="subunit">
    <text evidence="9">Homodimer, forms a heterotetramer with a Cas1 homodimer.</text>
</comment>
<evidence type="ECO:0000256" key="7">
    <source>
        <dbReference type="ARBA" id="ARBA00022842"/>
    </source>
</evidence>
<name>A0A1I7F1N2_9BACL</name>
<dbReference type="GO" id="GO:0051607">
    <property type="term" value="P:defense response to virus"/>
    <property type="evidence" value="ECO:0007669"/>
    <property type="project" value="UniProtKB-UniRule"/>
</dbReference>
<dbReference type="InterPro" id="IPR021127">
    <property type="entry name" value="CRISPR_associated_Cas2"/>
</dbReference>
<dbReference type="PANTHER" id="PTHR34405:SF3">
    <property type="entry name" value="CRISPR-ASSOCIATED ENDORIBONUCLEASE CAS2 3"/>
    <property type="match status" value="1"/>
</dbReference>
<evidence type="ECO:0000256" key="3">
    <source>
        <dbReference type="ARBA" id="ARBA00022722"/>
    </source>
</evidence>
<dbReference type="SUPFAM" id="SSF143430">
    <property type="entry name" value="TTP0101/SSO1404-like"/>
    <property type="match status" value="1"/>
</dbReference>
<keyword evidence="5 9" id="KW-0255">Endonuclease</keyword>
<evidence type="ECO:0000256" key="1">
    <source>
        <dbReference type="ARBA" id="ARBA00001946"/>
    </source>
</evidence>
<accession>A0A1I7F1N2</accession>
<dbReference type="PANTHER" id="PTHR34405">
    <property type="entry name" value="CRISPR-ASSOCIATED ENDORIBONUCLEASE CAS2"/>
    <property type="match status" value="1"/>
</dbReference>
<dbReference type="Pfam" id="PF09827">
    <property type="entry name" value="CRISPR_Cas2"/>
    <property type="match status" value="1"/>
</dbReference>
<keyword evidence="4 9" id="KW-0479">Metal-binding</keyword>
<dbReference type="NCBIfam" id="TIGR01573">
    <property type="entry name" value="cas2"/>
    <property type="match status" value="1"/>
</dbReference>
<keyword evidence="6 9" id="KW-0378">Hydrolase</keyword>
<keyword evidence="3 9" id="KW-0540">Nuclease</keyword>
<protein>
    <recommendedName>
        <fullName evidence="9">CRISPR-associated endoribonuclease Cas2</fullName>
        <ecNumber evidence="9">3.1.-.-</ecNumber>
    </recommendedName>
</protein>
<dbReference type="InterPro" id="IPR019199">
    <property type="entry name" value="Virulence_VapD/CRISPR_Cas2"/>
</dbReference>
<evidence type="ECO:0000256" key="9">
    <source>
        <dbReference type="HAMAP-Rule" id="MF_01471"/>
    </source>
</evidence>
<sequence>MKSMRRYVLVSYDVSDPKRWRRVYKIMRGHGVHVQYSVFLCQLTDQDEVELRYRLAEAIHPSTDQVLFARLGPVDSKRLEKQITCIGREFVPLDLKGLVF</sequence>
<keyword evidence="11" id="KW-1185">Reference proteome</keyword>
<feature type="binding site" evidence="9">
    <location>
        <position position="13"/>
    </location>
    <ligand>
        <name>Mg(2+)</name>
        <dbReference type="ChEBI" id="CHEBI:18420"/>
        <note>catalytic</note>
    </ligand>
</feature>
<evidence type="ECO:0000256" key="5">
    <source>
        <dbReference type="ARBA" id="ARBA00022759"/>
    </source>
</evidence>
<dbReference type="GO" id="GO:0043571">
    <property type="term" value="P:maintenance of CRISPR repeat elements"/>
    <property type="evidence" value="ECO:0007669"/>
    <property type="project" value="UniProtKB-UniRule"/>
</dbReference>
<organism evidence="10 11">
    <name type="scientific">Alicyclobacillus macrosporangiidus</name>
    <dbReference type="NCBI Taxonomy" id="392015"/>
    <lineage>
        <taxon>Bacteria</taxon>
        <taxon>Bacillati</taxon>
        <taxon>Bacillota</taxon>
        <taxon>Bacilli</taxon>
        <taxon>Bacillales</taxon>
        <taxon>Alicyclobacillaceae</taxon>
        <taxon>Alicyclobacillus</taxon>
    </lineage>
</organism>
<comment type="similarity">
    <text evidence="2 9">Belongs to the CRISPR-associated endoribonuclease Cas2 protein family.</text>
</comment>
<proteinExistence type="inferred from homology"/>
<comment type="function">
    <text evidence="9">CRISPR (clustered regularly interspaced short palindromic repeat), is an adaptive immune system that provides protection against mobile genetic elements (viruses, transposable elements and conjugative plasmids). CRISPR clusters contain sequences complementary to antecedent mobile elements and target invading nucleic acids. CRISPR clusters are transcribed and processed into CRISPR RNA (crRNA). Functions as a ssRNA-specific endoribonuclease. Involved in the integration of spacer DNA into the CRISPR cassette.</text>
</comment>